<dbReference type="CDD" id="cd08411">
    <property type="entry name" value="PBP2_OxyR"/>
    <property type="match status" value="1"/>
</dbReference>
<dbReference type="InterPro" id="IPR000847">
    <property type="entry name" value="LysR_HTH_N"/>
</dbReference>
<evidence type="ECO:0000256" key="4">
    <source>
        <dbReference type="ARBA" id="ARBA00023159"/>
    </source>
</evidence>
<keyword evidence="5" id="KW-0804">Transcription</keyword>
<name>A0A840BS60_9HYPH</name>
<evidence type="ECO:0000313" key="7">
    <source>
        <dbReference type="EMBL" id="MBB4015850.1"/>
    </source>
</evidence>
<dbReference type="EMBL" id="JACIEN010000001">
    <property type="protein sequence ID" value="MBB4015850.1"/>
    <property type="molecule type" value="Genomic_DNA"/>
</dbReference>
<evidence type="ECO:0000256" key="3">
    <source>
        <dbReference type="ARBA" id="ARBA00023125"/>
    </source>
</evidence>
<sequence>MITLRHLRYFEALSRHRHFRRAAEECSVTQPALSMQMQEFEALLGTVLIERRRGDVQLTEMGHEVARRAREILVAARDLMEYARTRQEVLSGPLQLGIIPSIAPYVLPRILPEITEAYPALSLNIRETLTAQLLDELVAGRVDVVLMSLPIDHPDIDAVPLFDDNFLLAMPATEDMPAHQRPQPEALDLKRLLLLEEGHCLREQALTFCGMSGTTQRQQFGASSLATIVQLVANGYGLTLVPEIAVPVEVGQDARIRLVRFADPEPYRTIGLAWRRNSSRRRDFEALAAIIRQVAGQILTDVKQREREAA</sequence>
<feature type="domain" description="HTH lysR-type" evidence="6">
    <location>
        <begin position="2"/>
        <end position="59"/>
    </location>
</feature>
<keyword evidence="4" id="KW-0010">Activator</keyword>
<dbReference type="FunFam" id="1.10.10.10:FF:000001">
    <property type="entry name" value="LysR family transcriptional regulator"/>
    <property type="match status" value="1"/>
</dbReference>
<gene>
    <name evidence="7" type="ORF">GGR16_000856</name>
</gene>
<proteinExistence type="inferred from homology"/>
<dbReference type="Gene3D" id="1.10.10.10">
    <property type="entry name" value="Winged helix-like DNA-binding domain superfamily/Winged helix DNA-binding domain"/>
    <property type="match status" value="1"/>
</dbReference>
<dbReference type="Proteomes" id="UP000577362">
    <property type="component" value="Unassembled WGS sequence"/>
</dbReference>
<dbReference type="Gene3D" id="3.40.190.10">
    <property type="entry name" value="Periplasmic binding protein-like II"/>
    <property type="match status" value="2"/>
</dbReference>
<dbReference type="PANTHER" id="PTHR30346">
    <property type="entry name" value="TRANSCRIPTIONAL DUAL REGULATOR HCAR-RELATED"/>
    <property type="match status" value="1"/>
</dbReference>
<keyword evidence="3" id="KW-0238">DNA-binding</keyword>
<accession>A0A840BS60</accession>
<dbReference type="Pfam" id="PF00126">
    <property type="entry name" value="HTH_1"/>
    <property type="match status" value="1"/>
</dbReference>
<evidence type="ECO:0000256" key="5">
    <source>
        <dbReference type="ARBA" id="ARBA00023163"/>
    </source>
</evidence>
<dbReference type="RefSeq" id="WP_183315788.1">
    <property type="nucleotide sequence ID" value="NZ_JACIEN010000001.1"/>
</dbReference>
<dbReference type="GO" id="GO:0032993">
    <property type="term" value="C:protein-DNA complex"/>
    <property type="evidence" value="ECO:0007669"/>
    <property type="project" value="TreeGrafter"/>
</dbReference>
<comment type="similarity">
    <text evidence="1">Belongs to the LysR transcriptional regulatory family.</text>
</comment>
<dbReference type="Pfam" id="PF03466">
    <property type="entry name" value="LysR_substrate"/>
    <property type="match status" value="1"/>
</dbReference>
<keyword evidence="2" id="KW-0805">Transcription regulation</keyword>
<evidence type="ECO:0000259" key="6">
    <source>
        <dbReference type="PROSITE" id="PS50931"/>
    </source>
</evidence>
<dbReference type="InterPro" id="IPR036390">
    <property type="entry name" value="WH_DNA-bd_sf"/>
</dbReference>
<keyword evidence="8" id="KW-1185">Reference proteome</keyword>
<organism evidence="7 8">
    <name type="scientific">Chelatococcus caeni</name>
    <dbReference type="NCBI Taxonomy" id="1348468"/>
    <lineage>
        <taxon>Bacteria</taxon>
        <taxon>Pseudomonadati</taxon>
        <taxon>Pseudomonadota</taxon>
        <taxon>Alphaproteobacteria</taxon>
        <taxon>Hyphomicrobiales</taxon>
        <taxon>Chelatococcaceae</taxon>
        <taxon>Chelatococcus</taxon>
    </lineage>
</organism>
<evidence type="ECO:0000313" key="8">
    <source>
        <dbReference type="Proteomes" id="UP000577362"/>
    </source>
</evidence>
<dbReference type="SUPFAM" id="SSF46785">
    <property type="entry name" value="Winged helix' DNA-binding domain"/>
    <property type="match status" value="1"/>
</dbReference>
<evidence type="ECO:0000256" key="1">
    <source>
        <dbReference type="ARBA" id="ARBA00009437"/>
    </source>
</evidence>
<dbReference type="PROSITE" id="PS50931">
    <property type="entry name" value="HTH_LYSR"/>
    <property type="match status" value="1"/>
</dbReference>
<comment type="caution">
    <text evidence="7">The sequence shown here is derived from an EMBL/GenBank/DDBJ whole genome shotgun (WGS) entry which is preliminary data.</text>
</comment>
<evidence type="ECO:0000256" key="2">
    <source>
        <dbReference type="ARBA" id="ARBA00023015"/>
    </source>
</evidence>
<dbReference type="SUPFAM" id="SSF53850">
    <property type="entry name" value="Periplasmic binding protein-like II"/>
    <property type="match status" value="1"/>
</dbReference>
<reference evidence="7 8" key="1">
    <citation type="submission" date="2020-08" db="EMBL/GenBank/DDBJ databases">
        <title>Genomic Encyclopedia of Type Strains, Phase IV (KMG-IV): sequencing the most valuable type-strain genomes for metagenomic binning, comparative biology and taxonomic classification.</title>
        <authorList>
            <person name="Goeker M."/>
        </authorList>
    </citation>
    <scope>NUCLEOTIDE SEQUENCE [LARGE SCALE GENOMIC DNA]</scope>
    <source>
        <strain evidence="7 8">DSM 103737</strain>
    </source>
</reference>
<protein>
    <submittedName>
        <fullName evidence="7">LysR family hydrogen peroxide-inducible transcriptional activator</fullName>
    </submittedName>
</protein>
<dbReference type="AlphaFoldDB" id="A0A840BS60"/>
<dbReference type="InterPro" id="IPR005119">
    <property type="entry name" value="LysR_subst-bd"/>
</dbReference>
<dbReference type="InterPro" id="IPR036388">
    <property type="entry name" value="WH-like_DNA-bd_sf"/>
</dbReference>
<dbReference type="PANTHER" id="PTHR30346:SF26">
    <property type="entry name" value="HYDROGEN PEROXIDE-INDUCIBLE GENES ACTIVATOR"/>
    <property type="match status" value="1"/>
</dbReference>
<dbReference type="PRINTS" id="PR00039">
    <property type="entry name" value="HTHLYSR"/>
</dbReference>
<dbReference type="GO" id="GO:0003700">
    <property type="term" value="F:DNA-binding transcription factor activity"/>
    <property type="evidence" value="ECO:0007669"/>
    <property type="project" value="InterPro"/>
</dbReference>
<dbReference type="GO" id="GO:0003677">
    <property type="term" value="F:DNA binding"/>
    <property type="evidence" value="ECO:0007669"/>
    <property type="project" value="UniProtKB-KW"/>
</dbReference>